<name>A0AAW0PDM6_9GOBI</name>
<dbReference type="GO" id="GO:0032184">
    <property type="term" value="F:SUMO polymer binding"/>
    <property type="evidence" value="ECO:0007669"/>
    <property type="project" value="TreeGrafter"/>
</dbReference>
<feature type="region of interest" description="Disordered" evidence="1">
    <location>
        <begin position="1"/>
        <end position="27"/>
    </location>
</feature>
<dbReference type="InterPro" id="IPR052119">
    <property type="entry name" value="ElonginBC-PRC2_ViralRestrict"/>
</dbReference>
<dbReference type="Proteomes" id="UP001460270">
    <property type="component" value="Unassembled WGS sequence"/>
</dbReference>
<sequence length="420" mass="48399">MTELLEPQYDGVTFDKGTVSPPPEYAHHPLSFSWEDSRQDEIELGLEVDCPSPTQDDKYYVCPSAVKRLKHGGVHVMDEENPARMLCQRSLSLVYSTIQESYPEGTLQLLSDLLQPGYYPPNDITCHLLEEILLNPQSPHHNCVQAFRLLMRTQRHCIVDKKSVSWNWEMLSKVMEKMECRPESVRMFLDYVAQTLEDDFKTKQSTSTLYQSIAKDVFSFDQQFPHIRDICKWLFSAIEKSTDGNDIKGDHGRMVASLQKILSLALEVDGSPAISSVKLSQELFHLLISRVPQRRQVKTSVPISLSLLLHFLKNCTLSLDSNDGTEKWRRWEELIHHLWMFLLSYINTIKGYRNGVKMEQMNKDGSWIYKPEDKVSKCAVREAVEAFLSRSRDDIGEALPLHVEESLTYLQDHLLDVCQC</sequence>
<keyword evidence="3" id="KW-1185">Reference proteome</keyword>
<protein>
    <submittedName>
        <fullName evidence="2">Uncharacterized protein</fullName>
    </submittedName>
</protein>
<evidence type="ECO:0000256" key="1">
    <source>
        <dbReference type="SAM" id="MobiDB-lite"/>
    </source>
</evidence>
<dbReference type="AlphaFoldDB" id="A0AAW0PDM6"/>
<proteinExistence type="predicted"/>
<evidence type="ECO:0000313" key="3">
    <source>
        <dbReference type="Proteomes" id="UP001460270"/>
    </source>
</evidence>
<dbReference type="PANTHER" id="PTHR23187">
    <property type="entry name" value="FLJ44216 PROTEIN-RELATED"/>
    <property type="match status" value="1"/>
</dbReference>
<comment type="caution">
    <text evidence="2">The sequence shown here is derived from an EMBL/GenBank/DDBJ whole genome shotgun (WGS) entry which is preliminary data.</text>
</comment>
<dbReference type="EMBL" id="JBBPFD010000006">
    <property type="protein sequence ID" value="KAK7922821.1"/>
    <property type="molecule type" value="Genomic_DNA"/>
</dbReference>
<accession>A0AAW0PDM6</accession>
<dbReference type="PANTHER" id="PTHR23187:SF3">
    <property type="entry name" value="SUMO-INTERACTING MOTIF-CONTAINING PROTEIN 1"/>
    <property type="match status" value="1"/>
</dbReference>
<evidence type="ECO:0000313" key="2">
    <source>
        <dbReference type="EMBL" id="KAK7922821.1"/>
    </source>
</evidence>
<reference evidence="3" key="1">
    <citation type="submission" date="2024-04" db="EMBL/GenBank/DDBJ databases">
        <title>Salinicola lusitanus LLJ914,a marine bacterium isolated from the Okinawa Trough.</title>
        <authorList>
            <person name="Li J."/>
        </authorList>
    </citation>
    <scope>NUCLEOTIDE SEQUENCE [LARGE SCALE GENOMIC DNA]</scope>
</reference>
<gene>
    <name evidence="2" type="ORF">WMY93_009723</name>
</gene>
<organism evidence="2 3">
    <name type="scientific">Mugilogobius chulae</name>
    <name type="common">yellowstripe goby</name>
    <dbReference type="NCBI Taxonomy" id="88201"/>
    <lineage>
        <taxon>Eukaryota</taxon>
        <taxon>Metazoa</taxon>
        <taxon>Chordata</taxon>
        <taxon>Craniata</taxon>
        <taxon>Vertebrata</taxon>
        <taxon>Euteleostomi</taxon>
        <taxon>Actinopterygii</taxon>
        <taxon>Neopterygii</taxon>
        <taxon>Teleostei</taxon>
        <taxon>Neoteleostei</taxon>
        <taxon>Acanthomorphata</taxon>
        <taxon>Gobiaria</taxon>
        <taxon>Gobiiformes</taxon>
        <taxon>Gobioidei</taxon>
        <taxon>Gobiidae</taxon>
        <taxon>Gobionellinae</taxon>
        <taxon>Mugilogobius</taxon>
    </lineage>
</organism>